<feature type="region of interest" description="Disordered" evidence="7">
    <location>
        <begin position="417"/>
        <end position="438"/>
    </location>
</feature>
<dbReference type="Proteomes" id="UP000095287">
    <property type="component" value="Unplaced"/>
</dbReference>
<feature type="compositionally biased region" description="Polar residues" evidence="7">
    <location>
        <begin position="422"/>
        <end position="431"/>
    </location>
</feature>
<evidence type="ECO:0000313" key="11">
    <source>
        <dbReference type="WBParaSite" id="L893_g22587.t1"/>
    </source>
</evidence>
<feature type="transmembrane region" description="Helical" evidence="8">
    <location>
        <begin position="740"/>
        <end position="761"/>
    </location>
</feature>
<feature type="region of interest" description="Disordered" evidence="7">
    <location>
        <begin position="1328"/>
        <end position="1349"/>
    </location>
</feature>
<dbReference type="InterPro" id="IPR000731">
    <property type="entry name" value="SSD"/>
</dbReference>
<feature type="transmembrane region" description="Helical" evidence="8">
    <location>
        <begin position="668"/>
        <end position="690"/>
    </location>
</feature>
<comment type="subcellular location">
    <subcellularLocation>
        <location evidence="1">Membrane</location>
        <topology evidence="1">Multi-pass membrane protein</topology>
    </subcellularLocation>
</comment>
<keyword evidence="10" id="KW-1185">Reference proteome</keyword>
<dbReference type="GO" id="GO:0005886">
    <property type="term" value="C:plasma membrane"/>
    <property type="evidence" value="ECO:0007669"/>
    <property type="project" value="TreeGrafter"/>
</dbReference>
<dbReference type="SUPFAM" id="SSF82866">
    <property type="entry name" value="Multidrug efflux transporter AcrB transmembrane domain"/>
    <property type="match status" value="2"/>
</dbReference>
<comment type="similarity">
    <text evidence="2">Belongs to the patched family.</text>
</comment>
<keyword evidence="5 8" id="KW-0472">Membrane</keyword>
<dbReference type="PROSITE" id="PS50156">
    <property type="entry name" value="SSD"/>
    <property type="match status" value="1"/>
</dbReference>
<reference evidence="11" key="1">
    <citation type="submission" date="2016-11" db="UniProtKB">
        <authorList>
            <consortium name="WormBaseParasite"/>
        </authorList>
    </citation>
    <scope>IDENTIFICATION</scope>
</reference>
<dbReference type="PANTHER" id="PTHR46022:SF6">
    <property type="entry name" value="PROTEIN PATCHED HOMOLOG 3"/>
    <property type="match status" value="1"/>
</dbReference>
<keyword evidence="6" id="KW-0325">Glycoprotein</keyword>
<evidence type="ECO:0000256" key="8">
    <source>
        <dbReference type="SAM" id="Phobius"/>
    </source>
</evidence>
<feature type="transmembrane region" description="Helical" evidence="8">
    <location>
        <begin position="630"/>
        <end position="648"/>
    </location>
</feature>
<evidence type="ECO:0000256" key="7">
    <source>
        <dbReference type="SAM" id="MobiDB-lite"/>
    </source>
</evidence>
<dbReference type="GO" id="GO:0097108">
    <property type="term" value="F:hedgehog family protein binding"/>
    <property type="evidence" value="ECO:0007669"/>
    <property type="project" value="TreeGrafter"/>
</dbReference>
<evidence type="ECO:0000256" key="4">
    <source>
        <dbReference type="ARBA" id="ARBA00022989"/>
    </source>
</evidence>
<evidence type="ECO:0000256" key="2">
    <source>
        <dbReference type="ARBA" id="ARBA00005585"/>
    </source>
</evidence>
<feature type="compositionally biased region" description="Low complexity" evidence="7">
    <location>
        <begin position="1373"/>
        <end position="1392"/>
    </location>
</feature>
<evidence type="ECO:0000256" key="3">
    <source>
        <dbReference type="ARBA" id="ARBA00022692"/>
    </source>
</evidence>
<dbReference type="Pfam" id="PF12349">
    <property type="entry name" value="Sterol-sensing"/>
    <property type="match status" value="1"/>
</dbReference>
<feature type="region of interest" description="Disordered" evidence="7">
    <location>
        <begin position="1365"/>
        <end position="1392"/>
    </location>
</feature>
<sequence>MTKVVPSEEVPETDHRPRNRFYKFCDRHLVGKSDAGNYSQKWREDFSHHPTWCDADMSLQQINRGMAKGNRFALYARTLFQSLLFKLGRIIQLHPWKTLIIGLLTFLVCSIGLKDAVIETDIVKLWVSQGGRLDEELHYLSRVTSEVQSGARSKRDTPFFDSNRTSEEAHRITKRGGPELPRENGLGGGFQVVIQTPEHKGENILTTEGLLKHVDIMKEIAQYKVEMYGENWTLSDICFKPPSPKFGEGPLAGIMSTLLDKIIPCIWITPIDCFWEGSKPLGPYPALNLGADISGIISSLPKGNITWKNLNPTEVLKEVGVLFDLGTIGDFFDRAGIGAAYLDRPCIDPLDPECPRTAPNGFDKCGTYRRFRAWNKARPASEQVYLDAEHRPTDDGNSESDAGSFIVDLLGRRKKRQAALSPVTNSTSAPKKQTKDEDYYSYEDDNDYEASLKHNGSSSHGKKVVDPIEAECQIYGNSMLRWMRTYPERWGEFLTQDEMPKFPNYGEIMTGGCKGFGKKIMKWPEDLIIGGVTRQNQRVAAAEAFQSVFLVAGGFDVYLRFKDAKPDLKPHLNVKTWTPGKAHEVVQAWQRNFTKKLYEHRWNHEKEGVRVVHPLASTSIADMLEEFSQFKFFVIIMGYFLMVLYAGWSQLEWDGWWFSPTSTCGLSFIGVFLVTYSSIAGLGLSTFFGINFNAATTQIVPFLTLGLGVDDMFLFLHTYGEVLHVTKDNELGVLMKETGMSILITSTNNVLAFISGTVLPIPALRSFCSQSAILLAFNLFGIMFIYPAFIALDLRRRKSGVRDMLCCCPTCDDEDADEKKLRQAQEESLRENGIMKNGMRGAGLPAIEYPAPPPPVDFVDNGHSEQLHWYTLDGFVNLYYIPFLQMPSTKVMVLLLCSAMFLFGCYGLHESTIGLELSDVLPEGTAPSAFLKAREQYFSFYPMFGTLKGREVDYPKQQMQIEEYRQAIAKSPFVIKVDGKPSEHYWLSLMRLWLTSLQTHLDEAIAKGQINNVTGEINKGVKLKDEAGIARRLLCSYGTTYNCTGRVGHIRLIEPNGMINQEGFYNYLTGWYNVDNMMYYVSQAAFYPSPPGWAYTKQEKLVPAAPPLAYSQIPFYLTDLINTPVIVDMIREVRGTCERFEAEGLPNFPQGIAFTFWEQYLDLSWNLFLAICIIAGCVFLVVSSIIFNPWAAAMVMIVVVSMTIELAGFMGLFGVKLNPVSAVTLITAVGIGVEFTAHVVLAFLTSLGTRDERMASCMNHMFTPVVHGGLSTLLGIVMLAFSEFEFVVTYFFLVMSVLILLGLINGLALLPVLLSLIGPPCELTPLNGSKTLQAPPPLNKDKRNETKTESEIALVSGTMISIRRPAGIEKNASDSSLRDSAGSSSDSQHNEN</sequence>
<protein>
    <submittedName>
        <fullName evidence="11">SSD domain-containing protein</fullName>
    </submittedName>
</protein>
<dbReference type="Gene3D" id="1.20.1640.10">
    <property type="entry name" value="Multidrug efflux transporter AcrB transmembrane domain"/>
    <property type="match status" value="2"/>
</dbReference>
<dbReference type="GO" id="GO:0008158">
    <property type="term" value="F:hedgehog receptor activity"/>
    <property type="evidence" value="ECO:0007669"/>
    <property type="project" value="TreeGrafter"/>
</dbReference>
<evidence type="ECO:0000259" key="9">
    <source>
        <dbReference type="PROSITE" id="PS50156"/>
    </source>
</evidence>
<dbReference type="GO" id="GO:0045879">
    <property type="term" value="P:negative regulation of smoothened signaling pathway"/>
    <property type="evidence" value="ECO:0007669"/>
    <property type="project" value="TreeGrafter"/>
</dbReference>
<feature type="transmembrane region" description="Helical" evidence="8">
    <location>
        <begin position="773"/>
        <end position="792"/>
    </location>
</feature>
<evidence type="ECO:0000256" key="5">
    <source>
        <dbReference type="ARBA" id="ARBA00023136"/>
    </source>
</evidence>
<keyword evidence="3 8" id="KW-0812">Transmembrane</keyword>
<evidence type="ECO:0000313" key="10">
    <source>
        <dbReference type="Proteomes" id="UP000095287"/>
    </source>
</evidence>
<evidence type="ECO:0000256" key="1">
    <source>
        <dbReference type="ARBA" id="ARBA00004141"/>
    </source>
</evidence>
<accession>A0A1I7Z3V5</accession>
<feature type="transmembrane region" description="Helical" evidence="8">
    <location>
        <begin position="1287"/>
        <end position="1310"/>
    </location>
</feature>
<feature type="compositionally biased region" description="Basic and acidic residues" evidence="7">
    <location>
        <begin position="1339"/>
        <end position="1349"/>
    </location>
</feature>
<name>A0A1I7Z3V5_9BILA</name>
<organism evidence="10 11">
    <name type="scientific">Steinernema glaseri</name>
    <dbReference type="NCBI Taxonomy" id="37863"/>
    <lineage>
        <taxon>Eukaryota</taxon>
        <taxon>Metazoa</taxon>
        <taxon>Ecdysozoa</taxon>
        <taxon>Nematoda</taxon>
        <taxon>Chromadorea</taxon>
        <taxon>Rhabditida</taxon>
        <taxon>Tylenchina</taxon>
        <taxon>Panagrolaimomorpha</taxon>
        <taxon>Strongyloidoidea</taxon>
        <taxon>Steinernematidae</taxon>
        <taxon>Steinernema</taxon>
    </lineage>
</organism>
<feature type="transmembrane region" description="Helical" evidence="8">
    <location>
        <begin position="1261"/>
        <end position="1281"/>
    </location>
</feature>
<feature type="transmembrane region" description="Helical" evidence="8">
    <location>
        <begin position="1225"/>
        <end position="1249"/>
    </location>
</feature>
<dbReference type="FunFam" id="1.20.1640.10:FF:000031">
    <property type="entry name" value="PaTChed family"/>
    <property type="match status" value="1"/>
</dbReference>
<feature type="transmembrane region" description="Helical" evidence="8">
    <location>
        <begin position="1165"/>
        <end position="1187"/>
    </location>
</feature>
<feature type="domain" description="SSD" evidence="9">
    <location>
        <begin position="631"/>
        <end position="792"/>
    </location>
</feature>
<evidence type="ECO:0000256" key="6">
    <source>
        <dbReference type="ARBA" id="ARBA00023180"/>
    </source>
</evidence>
<dbReference type="GO" id="GO:0018996">
    <property type="term" value="P:molting cycle, collagen and cuticulin-based cuticle"/>
    <property type="evidence" value="ECO:0007669"/>
    <property type="project" value="UniProtKB-ARBA"/>
</dbReference>
<proteinExistence type="inferred from homology"/>
<dbReference type="InterPro" id="IPR053958">
    <property type="entry name" value="HMGCR/SNAP/NPC1-like_SSD"/>
</dbReference>
<dbReference type="PANTHER" id="PTHR46022">
    <property type="entry name" value="PROTEIN PATCHED"/>
    <property type="match status" value="1"/>
</dbReference>
<keyword evidence="4 8" id="KW-1133">Transmembrane helix</keyword>
<feature type="transmembrane region" description="Helical" evidence="8">
    <location>
        <begin position="1194"/>
        <end position="1213"/>
    </location>
</feature>
<feature type="region of interest" description="Disordered" evidence="7">
    <location>
        <begin position="151"/>
        <end position="180"/>
    </location>
</feature>
<dbReference type="WBParaSite" id="L893_g22587.t1">
    <property type="protein sequence ID" value="L893_g22587.t1"/>
    <property type="gene ID" value="L893_g22587"/>
</dbReference>
<feature type="transmembrane region" description="Helical" evidence="8">
    <location>
        <begin position="702"/>
        <end position="720"/>
    </location>
</feature>
<feature type="compositionally biased region" description="Basic and acidic residues" evidence="7">
    <location>
        <begin position="153"/>
        <end position="180"/>
    </location>
</feature>
<dbReference type="GO" id="GO:0005119">
    <property type="term" value="F:smoothened binding"/>
    <property type="evidence" value="ECO:0007669"/>
    <property type="project" value="TreeGrafter"/>
</dbReference>